<dbReference type="EMBL" id="ML179451">
    <property type="protein sequence ID" value="THU87421.1"/>
    <property type="molecule type" value="Genomic_DNA"/>
</dbReference>
<organism evidence="2 3">
    <name type="scientific">Dendrothele bispora (strain CBS 962.96)</name>
    <dbReference type="NCBI Taxonomy" id="1314807"/>
    <lineage>
        <taxon>Eukaryota</taxon>
        <taxon>Fungi</taxon>
        <taxon>Dikarya</taxon>
        <taxon>Basidiomycota</taxon>
        <taxon>Agaricomycotina</taxon>
        <taxon>Agaricomycetes</taxon>
        <taxon>Agaricomycetidae</taxon>
        <taxon>Agaricales</taxon>
        <taxon>Agaricales incertae sedis</taxon>
        <taxon>Dendrothele</taxon>
    </lineage>
</organism>
<evidence type="ECO:0000256" key="1">
    <source>
        <dbReference type="SAM" id="MobiDB-lite"/>
    </source>
</evidence>
<feature type="compositionally biased region" description="Basic and acidic residues" evidence="1">
    <location>
        <begin position="47"/>
        <end position="62"/>
    </location>
</feature>
<evidence type="ECO:0000313" key="2">
    <source>
        <dbReference type="EMBL" id="THU87421.1"/>
    </source>
</evidence>
<evidence type="ECO:0000313" key="3">
    <source>
        <dbReference type="Proteomes" id="UP000297245"/>
    </source>
</evidence>
<proteinExistence type="predicted"/>
<reference evidence="2 3" key="1">
    <citation type="journal article" date="2019" name="Nat. Ecol. Evol.">
        <title>Megaphylogeny resolves global patterns of mushroom evolution.</title>
        <authorList>
            <person name="Varga T."/>
            <person name="Krizsan K."/>
            <person name="Foldi C."/>
            <person name="Dima B."/>
            <person name="Sanchez-Garcia M."/>
            <person name="Sanchez-Ramirez S."/>
            <person name="Szollosi G.J."/>
            <person name="Szarkandi J.G."/>
            <person name="Papp V."/>
            <person name="Albert L."/>
            <person name="Andreopoulos W."/>
            <person name="Angelini C."/>
            <person name="Antonin V."/>
            <person name="Barry K.W."/>
            <person name="Bougher N.L."/>
            <person name="Buchanan P."/>
            <person name="Buyck B."/>
            <person name="Bense V."/>
            <person name="Catcheside P."/>
            <person name="Chovatia M."/>
            <person name="Cooper J."/>
            <person name="Damon W."/>
            <person name="Desjardin D."/>
            <person name="Finy P."/>
            <person name="Geml J."/>
            <person name="Haridas S."/>
            <person name="Hughes K."/>
            <person name="Justo A."/>
            <person name="Karasinski D."/>
            <person name="Kautmanova I."/>
            <person name="Kiss B."/>
            <person name="Kocsube S."/>
            <person name="Kotiranta H."/>
            <person name="LaButti K.M."/>
            <person name="Lechner B.E."/>
            <person name="Liimatainen K."/>
            <person name="Lipzen A."/>
            <person name="Lukacs Z."/>
            <person name="Mihaltcheva S."/>
            <person name="Morgado L.N."/>
            <person name="Niskanen T."/>
            <person name="Noordeloos M.E."/>
            <person name="Ohm R.A."/>
            <person name="Ortiz-Santana B."/>
            <person name="Ovrebo C."/>
            <person name="Racz N."/>
            <person name="Riley R."/>
            <person name="Savchenko A."/>
            <person name="Shiryaev A."/>
            <person name="Soop K."/>
            <person name="Spirin V."/>
            <person name="Szebenyi C."/>
            <person name="Tomsovsky M."/>
            <person name="Tulloss R.E."/>
            <person name="Uehling J."/>
            <person name="Grigoriev I.V."/>
            <person name="Vagvolgyi C."/>
            <person name="Papp T."/>
            <person name="Martin F.M."/>
            <person name="Miettinen O."/>
            <person name="Hibbett D.S."/>
            <person name="Nagy L.G."/>
        </authorList>
    </citation>
    <scope>NUCLEOTIDE SEQUENCE [LARGE SCALE GENOMIC DNA]</scope>
    <source>
        <strain evidence="2 3">CBS 962.96</strain>
    </source>
</reference>
<gene>
    <name evidence="2" type="ORF">K435DRAFT_804350</name>
</gene>
<sequence length="188" mass="21576">MFDRFIEVISVIFDKEGNPCDGEPEDGDDDNPMFNKIEGTGPSGSRADSRDDGASTAWRRDRSLAKENSEHRLIRKMARSAGITTRNLVWYDTIVTCKESPKREKKIDSAGRPGPLVDLRRRKERKDRVYPYAIDCKKDFLITRLHDLGCVPRKVLSEKMSLFTTRVDVHRIQNAYLPVLRHQNTILG</sequence>
<accession>A0A4S8LF19</accession>
<feature type="compositionally biased region" description="Acidic residues" evidence="1">
    <location>
        <begin position="22"/>
        <end position="31"/>
    </location>
</feature>
<dbReference type="AlphaFoldDB" id="A0A4S8LF19"/>
<keyword evidence="3" id="KW-1185">Reference proteome</keyword>
<name>A0A4S8LF19_DENBC</name>
<dbReference type="Proteomes" id="UP000297245">
    <property type="component" value="Unassembled WGS sequence"/>
</dbReference>
<protein>
    <submittedName>
        <fullName evidence="2">Uncharacterized protein</fullName>
    </submittedName>
</protein>
<feature type="region of interest" description="Disordered" evidence="1">
    <location>
        <begin position="16"/>
        <end position="62"/>
    </location>
</feature>